<dbReference type="AlphaFoldDB" id="A0AA87YRU1"/>
<evidence type="ECO:0000313" key="1">
    <source>
        <dbReference type="EMBL" id="GMN21193.1"/>
    </source>
</evidence>
<dbReference type="Gramene" id="FCD_00030230-RA">
    <property type="protein sequence ID" value="FCD_00030230-RA:cds"/>
    <property type="gene ID" value="FCD_00030230"/>
</dbReference>
<evidence type="ECO:0000313" key="5">
    <source>
        <dbReference type="Proteomes" id="UP001187192"/>
    </source>
</evidence>
<evidence type="ECO:0000313" key="3">
    <source>
        <dbReference type="EMBL" id="GMN21208.1"/>
    </source>
</evidence>
<dbReference type="EMBL" id="BTGU01003984">
    <property type="protein sequence ID" value="GMN21225.1"/>
    <property type="molecule type" value="Genomic_DNA"/>
</dbReference>
<dbReference type="EMBL" id="BTGU01003981">
    <property type="protein sequence ID" value="GMN21193.1"/>
    <property type="molecule type" value="Genomic_DNA"/>
</dbReference>
<dbReference type="EMBL" id="BTGU01003983">
    <property type="protein sequence ID" value="GMN21208.1"/>
    <property type="molecule type" value="Genomic_DNA"/>
</dbReference>
<dbReference type="Proteomes" id="UP001187192">
    <property type="component" value="Unassembled WGS sequence"/>
</dbReference>
<sequence>MRSQQLSTDPVVICNVVALAARRSTTNITLSLSLSLPASLSRLCARSRRSDHIISLSYNVFPPNLLISVFICLDMDPYLIGTCTTLKSPPSPSSGSPIMTIISRDHRLKEKVPP</sequence>
<proteinExistence type="predicted"/>
<keyword evidence="5" id="KW-1185">Reference proteome</keyword>
<evidence type="ECO:0000313" key="2">
    <source>
        <dbReference type="EMBL" id="GMN21202.1"/>
    </source>
</evidence>
<evidence type="ECO:0000313" key="4">
    <source>
        <dbReference type="EMBL" id="GMN21225.1"/>
    </source>
</evidence>
<name>A0AA87YRU1_FICCA</name>
<organism evidence="2 5">
    <name type="scientific">Ficus carica</name>
    <name type="common">Common fig</name>
    <dbReference type="NCBI Taxonomy" id="3494"/>
    <lineage>
        <taxon>Eukaryota</taxon>
        <taxon>Viridiplantae</taxon>
        <taxon>Streptophyta</taxon>
        <taxon>Embryophyta</taxon>
        <taxon>Tracheophyta</taxon>
        <taxon>Spermatophyta</taxon>
        <taxon>Magnoliopsida</taxon>
        <taxon>eudicotyledons</taxon>
        <taxon>Gunneridae</taxon>
        <taxon>Pentapetalae</taxon>
        <taxon>rosids</taxon>
        <taxon>fabids</taxon>
        <taxon>Rosales</taxon>
        <taxon>Moraceae</taxon>
        <taxon>Ficeae</taxon>
        <taxon>Ficus</taxon>
    </lineage>
</organism>
<comment type="caution">
    <text evidence="2">The sequence shown here is derived from an EMBL/GenBank/DDBJ whole genome shotgun (WGS) entry which is preliminary data.</text>
</comment>
<dbReference type="EMBL" id="BTGU01003982">
    <property type="protein sequence ID" value="GMN21202.1"/>
    <property type="molecule type" value="Genomic_DNA"/>
</dbReference>
<protein>
    <submittedName>
        <fullName evidence="2">Uncharacterized protein</fullName>
    </submittedName>
</protein>
<reference evidence="2" key="1">
    <citation type="submission" date="2023-07" db="EMBL/GenBank/DDBJ databases">
        <title>draft genome sequence of fig (Ficus carica).</title>
        <authorList>
            <person name="Takahashi T."/>
            <person name="Nishimura K."/>
        </authorList>
    </citation>
    <scope>NUCLEOTIDE SEQUENCE</scope>
</reference>
<gene>
    <name evidence="1" type="ORF">TIFTF001_045459</name>
    <name evidence="2" type="ORF">TIFTF001_045462</name>
    <name evidence="3" type="ORF">TIFTF001_045463</name>
    <name evidence="4" type="ORF">TIFTF001_045466</name>
</gene>
<accession>A0AA87YRU1</accession>